<dbReference type="InterPro" id="IPR006598">
    <property type="entry name" value="CAP10"/>
</dbReference>
<dbReference type="PANTHER" id="PTHR12203:SF35">
    <property type="entry name" value="PROTEIN O-GLUCOSYLTRANSFERASE 1"/>
    <property type="match status" value="1"/>
</dbReference>
<comment type="similarity">
    <text evidence="1">Belongs to the glycosyltransferase 90 family.</text>
</comment>
<dbReference type="HOGENOM" id="CLU_005027_4_0_1"/>
<comment type="caution">
    <text evidence="4">The sequence shown here is derived from an EMBL/GenBank/DDBJ whole genome shotgun (WGS) entry which is preliminary data.</text>
</comment>
<feature type="domain" description="Glycosyl transferase CAP10" evidence="3">
    <location>
        <begin position="323"/>
        <end position="626"/>
    </location>
</feature>
<proteinExistence type="inferred from homology"/>
<gene>
    <name evidence="4" type="primary">Mo00951</name>
    <name evidence="4" type="ORF">E5Q_00951</name>
</gene>
<dbReference type="STRING" id="764103.G7DUP2"/>
<dbReference type="InParanoid" id="G7DUP2"/>
<dbReference type="eggNOG" id="ENOG502S0WR">
    <property type="taxonomic scope" value="Eukaryota"/>
</dbReference>
<evidence type="ECO:0000256" key="1">
    <source>
        <dbReference type="ARBA" id="ARBA00010118"/>
    </source>
</evidence>
<dbReference type="SMART" id="SM00672">
    <property type="entry name" value="CAP10"/>
    <property type="match status" value="1"/>
</dbReference>
<keyword evidence="2" id="KW-0808">Transferase</keyword>
<keyword evidence="5" id="KW-1185">Reference proteome</keyword>
<dbReference type="EMBL" id="BABT02000032">
    <property type="protein sequence ID" value="GAA94302.1"/>
    <property type="molecule type" value="Genomic_DNA"/>
</dbReference>
<evidence type="ECO:0000313" key="4">
    <source>
        <dbReference type="EMBL" id="GAA94302.1"/>
    </source>
</evidence>
<reference evidence="4 5" key="1">
    <citation type="journal article" date="2011" name="J. Gen. Appl. Microbiol.">
        <title>Draft genome sequencing of the enigmatic basidiomycete Mixia osmundae.</title>
        <authorList>
            <person name="Nishida H."/>
            <person name="Nagatsuka Y."/>
            <person name="Sugiyama J."/>
        </authorList>
    </citation>
    <scope>NUCLEOTIDE SEQUENCE [LARGE SCALE GENOMIC DNA]</scope>
    <source>
        <strain evidence="5">CBS 9802 / IAM 14324 / JCM 22182 / KY 12970</strain>
    </source>
</reference>
<sequence length="641" mass="74306">MSGEPLLGHPNGGSRHTTPLTRVSDLINVLRARRRIVLPTIALFALICIYTFKGSDSLQLAEQLPYLSLENFQHPIPELIKAAKTEVDRRERQRSKSLKEAVHTYKALYKRDPPKDFENWYALSMQLHSKRIDTFSDIYDSTLPYMSMPPSEVRARQEALSGFGNIGRVRVRDGKVIRYDAMDADIRGDNVDSRKAVEEMLVELADRYNVVLPDFDMLINGFDQPRMIMQYRLRRQLEERAEAGKVRELDPDEKVNWHLIDHEDVRAWDVIRRSCPPESFSARASVKEPLGENPVISDRFTAPFATKHGQFLYNASAEMDICTQPDLADLSASFVRPLTYVWSDQAFPLFGQSKIQGHNDILVPPWWYWFKISRYLEHEDVAWKAKSESIFWVGASTGGWSREHEYRGWLRNRAVSLYNRPHRLEKVETVVLSPQDSSKSFEVDLPVHLLNWAFTDIAFNGVDQGDKESLAFQKAEETYRFTESRPYSAIWAHKLAGDFDGTAYSGRFLALQESNSAVMKSRLHKEFFDDTLIPWYHYIPWSTRLTEGYSIFTYFFGVQKVFWRANQDNPNPDGAHISPSVRHKSMFAVAHDAELRDIGLQGREWAKNEVRREDMCLYMYRLALEWARITSDDREAMSFTL</sequence>
<protein>
    <recommendedName>
        <fullName evidence="3">Glycosyl transferase CAP10 domain-containing protein</fullName>
    </recommendedName>
</protein>
<dbReference type="PANTHER" id="PTHR12203">
    <property type="entry name" value="KDEL LYS-ASP-GLU-LEU CONTAINING - RELATED"/>
    <property type="match status" value="1"/>
</dbReference>
<evidence type="ECO:0000256" key="2">
    <source>
        <dbReference type="ARBA" id="ARBA00022679"/>
    </source>
</evidence>
<dbReference type="InterPro" id="IPR051091">
    <property type="entry name" value="O-Glucosyltr/Glycosyltrsf_90"/>
</dbReference>
<evidence type="ECO:0000259" key="3">
    <source>
        <dbReference type="SMART" id="SM00672"/>
    </source>
</evidence>
<dbReference type="OrthoDB" id="202415at2759"/>
<dbReference type="GO" id="GO:0016740">
    <property type="term" value="F:transferase activity"/>
    <property type="evidence" value="ECO:0007669"/>
    <property type="project" value="UniProtKB-KW"/>
</dbReference>
<accession>G7DUP2</accession>
<dbReference type="AlphaFoldDB" id="G7DUP2"/>
<reference evidence="4 5" key="2">
    <citation type="journal article" date="2012" name="Open Biol.">
        <title>Characteristics of nucleosomes and linker DNA regions on the genome of the basidiomycete Mixia osmundae revealed by mono- and dinucleosome mapping.</title>
        <authorList>
            <person name="Nishida H."/>
            <person name="Kondo S."/>
            <person name="Matsumoto T."/>
            <person name="Suzuki Y."/>
            <person name="Yoshikawa H."/>
            <person name="Taylor T.D."/>
            <person name="Sugiyama J."/>
        </authorList>
    </citation>
    <scope>NUCLEOTIDE SEQUENCE [LARGE SCALE GENOMIC DNA]</scope>
    <source>
        <strain evidence="5">CBS 9802 / IAM 14324 / JCM 22182 / KY 12970</strain>
    </source>
</reference>
<dbReference type="Proteomes" id="UP000009131">
    <property type="component" value="Unassembled WGS sequence"/>
</dbReference>
<organism evidence="4 5">
    <name type="scientific">Mixia osmundae (strain CBS 9802 / IAM 14324 / JCM 22182 / KY 12970)</name>
    <dbReference type="NCBI Taxonomy" id="764103"/>
    <lineage>
        <taxon>Eukaryota</taxon>
        <taxon>Fungi</taxon>
        <taxon>Dikarya</taxon>
        <taxon>Basidiomycota</taxon>
        <taxon>Pucciniomycotina</taxon>
        <taxon>Mixiomycetes</taxon>
        <taxon>Mixiales</taxon>
        <taxon>Mixiaceae</taxon>
        <taxon>Mixia</taxon>
    </lineage>
</organism>
<name>G7DUP2_MIXOS</name>
<evidence type="ECO:0000313" key="5">
    <source>
        <dbReference type="Proteomes" id="UP000009131"/>
    </source>
</evidence>
<dbReference type="OMA" id="PAPMYWN"/>